<organism evidence="2 3">
    <name type="scientific">Coffea canephora</name>
    <name type="common">Robusta coffee</name>
    <dbReference type="NCBI Taxonomy" id="49390"/>
    <lineage>
        <taxon>Eukaryota</taxon>
        <taxon>Viridiplantae</taxon>
        <taxon>Streptophyta</taxon>
        <taxon>Embryophyta</taxon>
        <taxon>Tracheophyta</taxon>
        <taxon>Spermatophyta</taxon>
        <taxon>Magnoliopsida</taxon>
        <taxon>eudicotyledons</taxon>
        <taxon>Gunneridae</taxon>
        <taxon>Pentapetalae</taxon>
        <taxon>asterids</taxon>
        <taxon>lamiids</taxon>
        <taxon>Gentianales</taxon>
        <taxon>Rubiaceae</taxon>
        <taxon>Ixoroideae</taxon>
        <taxon>Gardenieae complex</taxon>
        <taxon>Bertiereae - Coffeeae clade</taxon>
        <taxon>Coffeeae</taxon>
        <taxon>Coffea</taxon>
    </lineage>
</organism>
<dbReference type="STRING" id="49390.A0A068UA27"/>
<dbReference type="InParanoid" id="A0A068UA27"/>
<keyword evidence="3" id="KW-1185">Reference proteome</keyword>
<gene>
    <name evidence="2" type="ORF">GSCOC_T00017872001</name>
</gene>
<proteinExistence type="predicted"/>
<accession>A0A068UA27</accession>
<dbReference type="Gramene" id="CDP04468">
    <property type="protein sequence ID" value="CDP04468"/>
    <property type="gene ID" value="GSCOC_T00017872001"/>
</dbReference>
<feature type="region of interest" description="Disordered" evidence="1">
    <location>
        <begin position="124"/>
        <end position="194"/>
    </location>
</feature>
<evidence type="ECO:0000313" key="3">
    <source>
        <dbReference type="Proteomes" id="UP000295252"/>
    </source>
</evidence>
<sequence length="213" mass="23753">MKKLYRRGSVHPSPPLKPDHLSFLPPTILTLTVALSPQDREVLAYLISCSSSSNFSGNNRRRNTSSATANSSNNYSNNSCGVDHPPSFDCYCFGCYMSYWARWDSSPNRQLIHEIIDAYEDGLSTQSKKEKSRKDRRKGGKGSAELKRSEPTPPSGKELTESSDNSREDEIVDTKGSGEADDGGEEREGVEMERSSVRRFVSFLGEKIWGGWT</sequence>
<dbReference type="OMA" id="HSPAFNC"/>
<dbReference type="AlphaFoldDB" id="A0A068UA27"/>
<dbReference type="PhylomeDB" id="A0A068UA27"/>
<evidence type="ECO:0000313" key="2">
    <source>
        <dbReference type="EMBL" id="CDP04468.1"/>
    </source>
</evidence>
<dbReference type="OrthoDB" id="1937859at2759"/>
<evidence type="ECO:0000256" key="1">
    <source>
        <dbReference type="SAM" id="MobiDB-lite"/>
    </source>
</evidence>
<feature type="region of interest" description="Disordered" evidence="1">
    <location>
        <begin position="54"/>
        <end position="78"/>
    </location>
</feature>
<feature type="compositionally biased region" description="Basic and acidic residues" evidence="1">
    <location>
        <begin position="158"/>
        <end position="178"/>
    </location>
</feature>
<reference evidence="3" key="1">
    <citation type="journal article" date="2014" name="Science">
        <title>The coffee genome provides insight into the convergent evolution of caffeine biosynthesis.</title>
        <authorList>
            <person name="Denoeud F."/>
            <person name="Carretero-Paulet L."/>
            <person name="Dereeper A."/>
            <person name="Droc G."/>
            <person name="Guyot R."/>
            <person name="Pietrella M."/>
            <person name="Zheng C."/>
            <person name="Alberti A."/>
            <person name="Anthony F."/>
            <person name="Aprea G."/>
            <person name="Aury J.M."/>
            <person name="Bento P."/>
            <person name="Bernard M."/>
            <person name="Bocs S."/>
            <person name="Campa C."/>
            <person name="Cenci A."/>
            <person name="Combes M.C."/>
            <person name="Crouzillat D."/>
            <person name="Da Silva C."/>
            <person name="Daddiego L."/>
            <person name="De Bellis F."/>
            <person name="Dussert S."/>
            <person name="Garsmeur O."/>
            <person name="Gayraud T."/>
            <person name="Guignon V."/>
            <person name="Jahn K."/>
            <person name="Jamilloux V."/>
            <person name="Joet T."/>
            <person name="Labadie K."/>
            <person name="Lan T."/>
            <person name="Leclercq J."/>
            <person name="Lepelley M."/>
            <person name="Leroy T."/>
            <person name="Li L.T."/>
            <person name="Librado P."/>
            <person name="Lopez L."/>
            <person name="Munoz A."/>
            <person name="Noel B."/>
            <person name="Pallavicini A."/>
            <person name="Perrotta G."/>
            <person name="Poncet V."/>
            <person name="Pot D."/>
            <person name="Priyono X."/>
            <person name="Rigoreau M."/>
            <person name="Rouard M."/>
            <person name="Rozas J."/>
            <person name="Tranchant-Dubreuil C."/>
            <person name="VanBuren R."/>
            <person name="Zhang Q."/>
            <person name="Andrade A.C."/>
            <person name="Argout X."/>
            <person name="Bertrand B."/>
            <person name="de Kochko A."/>
            <person name="Graziosi G."/>
            <person name="Henry R.J."/>
            <person name="Jayarama X."/>
            <person name="Ming R."/>
            <person name="Nagai C."/>
            <person name="Rounsley S."/>
            <person name="Sankoff D."/>
            <person name="Giuliano G."/>
            <person name="Albert V.A."/>
            <person name="Wincker P."/>
            <person name="Lashermes P."/>
        </authorList>
    </citation>
    <scope>NUCLEOTIDE SEQUENCE [LARGE SCALE GENOMIC DNA]</scope>
    <source>
        <strain evidence="3">cv. DH200-94</strain>
    </source>
</reference>
<dbReference type="Proteomes" id="UP000295252">
    <property type="component" value="Chromosome XI"/>
</dbReference>
<protein>
    <submittedName>
        <fullName evidence="2">Uncharacterized protein</fullName>
    </submittedName>
</protein>
<name>A0A068UA27_COFCA</name>
<dbReference type="PANTHER" id="PTHR31903:SF6">
    <property type="entry name" value="F12F1.11-RELATED"/>
    <property type="match status" value="1"/>
</dbReference>
<dbReference type="EMBL" id="HG739096">
    <property type="protein sequence ID" value="CDP04468.1"/>
    <property type="molecule type" value="Genomic_DNA"/>
</dbReference>
<dbReference type="PANTHER" id="PTHR31903">
    <property type="entry name" value="F12F1.11-RELATED"/>
    <property type="match status" value="1"/>
</dbReference>
<dbReference type="FunCoup" id="A0A068UA27">
    <property type="interactions" value="259"/>
</dbReference>